<keyword evidence="2" id="KW-0812">Transmembrane</keyword>
<sequence>MSSLLPKSWSIQFRELVSSPFAIIALTCVLGYVAYMKTRRQHGTYDDEDYENEGHRKLPAPLTGLHLTRKQLAKYNSKRPDKTYLVALFTVIYDVSSAPHDFGPGGKYAKLSGTEVTGFIKKQSVVESRDYESYLSEWKIMLEDFFYPAGKLIDGEKLSEANELILNKKKMDAIPEEKEKEEKEEESFQEQETEPEPKPEQEQETEPNRETETETYPEAELLIPEFSKLDLSPPDEGINSDCDSLRTAYDFPPGQDDRLEDVNDDNDEEEFCEAGQGDNDGDVCEYVAPTDEDSNQSNWNDGDVTMVPNL</sequence>
<evidence type="ECO:0000313" key="4">
    <source>
        <dbReference type="Proteomes" id="UP001652680"/>
    </source>
</evidence>
<evidence type="ECO:0000256" key="1">
    <source>
        <dbReference type="SAM" id="MobiDB-lite"/>
    </source>
</evidence>
<keyword evidence="2" id="KW-1133">Transmembrane helix</keyword>
<dbReference type="InterPro" id="IPR036400">
    <property type="entry name" value="Cyt_B5-like_heme/steroid_sf"/>
</dbReference>
<protein>
    <recommendedName>
        <fullName evidence="5">Cytochrome b5 heme-binding domain-containing protein</fullName>
    </recommendedName>
</protein>
<feature type="transmembrane region" description="Helical" evidence="2">
    <location>
        <begin position="16"/>
        <end position="35"/>
    </location>
</feature>
<accession>A0ABM5GVR8</accession>
<dbReference type="Proteomes" id="UP001652680">
    <property type="component" value="Unassembled WGS sequence"/>
</dbReference>
<feature type="compositionally biased region" description="Basic and acidic residues" evidence="1">
    <location>
        <begin position="195"/>
        <end position="212"/>
    </location>
</feature>
<evidence type="ECO:0000313" key="3">
    <source>
        <dbReference type="EnsemblMetazoa" id="XP_016970099.2"/>
    </source>
</evidence>
<organism evidence="3 4">
    <name type="scientific">Drosophila rhopaloa</name>
    <name type="common">Fruit fly</name>
    <dbReference type="NCBI Taxonomy" id="1041015"/>
    <lineage>
        <taxon>Eukaryota</taxon>
        <taxon>Metazoa</taxon>
        <taxon>Ecdysozoa</taxon>
        <taxon>Arthropoda</taxon>
        <taxon>Hexapoda</taxon>
        <taxon>Insecta</taxon>
        <taxon>Pterygota</taxon>
        <taxon>Neoptera</taxon>
        <taxon>Endopterygota</taxon>
        <taxon>Diptera</taxon>
        <taxon>Brachycera</taxon>
        <taxon>Muscomorpha</taxon>
        <taxon>Ephydroidea</taxon>
        <taxon>Drosophilidae</taxon>
        <taxon>Drosophila</taxon>
        <taxon>Sophophora</taxon>
    </lineage>
</organism>
<dbReference type="GeneID" id="108037936"/>
<reference evidence="3" key="2">
    <citation type="submission" date="2025-05" db="UniProtKB">
        <authorList>
            <consortium name="EnsemblMetazoa"/>
        </authorList>
    </citation>
    <scope>IDENTIFICATION</scope>
</reference>
<feature type="compositionally biased region" description="Acidic residues" evidence="1">
    <location>
        <begin position="182"/>
        <end position="194"/>
    </location>
</feature>
<dbReference type="RefSeq" id="XP_016970099.2">
    <property type="nucleotide sequence ID" value="XM_017114610.2"/>
</dbReference>
<proteinExistence type="predicted"/>
<feature type="compositionally biased region" description="Acidic residues" evidence="1">
    <location>
        <begin position="262"/>
        <end position="272"/>
    </location>
</feature>
<dbReference type="PANTHER" id="PTHR10281">
    <property type="entry name" value="MEMBRANE-ASSOCIATED PROGESTERONE RECEPTOR COMPONENT-RELATED"/>
    <property type="match status" value="1"/>
</dbReference>
<dbReference type="InterPro" id="IPR050577">
    <property type="entry name" value="MAPR/NEUFC/NENF-like"/>
</dbReference>
<feature type="region of interest" description="Disordered" evidence="1">
    <location>
        <begin position="175"/>
        <end position="310"/>
    </location>
</feature>
<reference evidence="4" key="1">
    <citation type="journal article" date="2021" name="Elife">
        <title>Highly contiguous assemblies of 101 drosophilid genomes.</title>
        <authorList>
            <person name="Kim B.Y."/>
            <person name="Wang J.R."/>
            <person name="Miller D.E."/>
            <person name="Barmina O."/>
            <person name="Delaney E."/>
            <person name="Thompson A."/>
            <person name="Comeault A.A."/>
            <person name="Peede D."/>
            <person name="D'Agostino E.R."/>
            <person name="Pelaez J."/>
            <person name="Aguilar J.M."/>
            <person name="Haji D."/>
            <person name="Matsunaga T."/>
            <person name="Armstrong E.E."/>
            <person name="Zych M."/>
            <person name="Ogawa Y."/>
            <person name="Stamenkovic-Radak M."/>
            <person name="Jelic M."/>
            <person name="Veselinovic M.S."/>
            <person name="Tanaskovic M."/>
            <person name="Eric P."/>
            <person name="Gao J.J."/>
            <person name="Katoh T.K."/>
            <person name="Toda M.J."/>
            <person name="Watabe H."/>
            <person name="Watada M."/>
            <person name="Davis J.S."/>
            <person name="Moyle L.C."/>
            <person name="Manoli G."/>
            <person name="Bertolini E."/>
            <person name="Kostal V."/>
            <person name="Hawley R.S."/>
            <person name="Takahashi A."/>
            <person name="Jones C.D."/>
            <person name="Price D.K."/>
            <person name="Whiteman N."/>
            <person name="Kopp A."/>
            <person name="Matute D.R."/>
            <person name="Petrov D.A."/>
        </authorList>
    </citation>
    <scope>NUCLEOTIDE SEQUENCE [LARGE SCALE GENOMIC DNA]</scope>
</reference>
<evidence type="ECO:0000256" key="2">
    <source>
        <dbReference type="SAM" id="Phobius"/>
    </source>
</evidence>
<dbReference type="SUPFAM" id="SSF55856">
    <property type="entry name" value="Cytochrome b5-like heme/steroid binding domain"/>
    <property type="match status" value="1"/>
</dbReference>
<name>A0ABM5GVR8_DRORH</name>
<keyword evidence="4" id="KW-1185">Reference proteome</keyword>
<evidence type="ECO:0008006" key="5">
    <source>
        <dbReference type="Google" id="ProtNLM"/>
    </source>
</evidence>
<dbReference type="PANTHER" id="PTHR10281:SF76">
    <property type="entry name" value="CALCUTTA CUP-RELATED"/>
    <property type="match status" value="1"/>
</dbReference>
<dbReference type="EnsemblMetazoa" id="XM_017114610.2">
    <property type="protein sequence ID" value="XP_016970099.2"/>
    <property type="gene ID" value="LOC108037936"/>
</dbReference>
<keyword evidence="2" id="KW-0472">Membrane</keyword>
<dbReference type="Gene3D" id="3.10.120.10">
    <property type="entry name" value="Cytochrome b5-like heme/steroid binding domain"/>
    <property type="match status" value="1"/>
</dbReference>